<dbReference type="Gene3D" id="1.10.10.10">
    <property type="entry name" value="Winged helix-like DNA-binding domain superfamily/Winged helix DNA-binding domain"/>
    <property type="match status" value="1"/>
</dbReference>
<feature type="domain" description="HTH lysR-type" evidence="5">
    <location>
        <begin position="6"/>
        <end position="63"/>
    </location>
</feature>
<dbReference type="EMBL" id="CP097635">
    <property type="protein sequence ID" value="URI07007.1"/>
    <property type="molecule type" value="Genomic_DNA"/>
</dbReference>
<dbReference type="SUPFAM" id="SSF53850">
    <property type="entry name" value="Periplasmic binding protein-like II"/>
    <property type="match status" value="1"/>
</dbReference>
<dbReference type="InterPro" id="IPR050389">
    <property type="entry name" value="LysR-type_TF"/>
</dbReference>
<dbReference type="InterPro" id="IPR036390">
    <property type="entry name" value="WH_DNA-bd_sf"/>
</dbReference>
<evidence type="ECO:0000313" key="6">
    <source>
        <dbReference type="EMBL" id="URI07007.1"/>
    </source>
</evidence>
<dbReference type="PROSITE" id="PS50931">
    <property type="entry name" value="HTH_LYSR"/>
    <property type="match status" value="1"/>
</dbReference>
<keyword evidence="2" id="KW-0805">Transcription regulation</keyword>
<protein>
    <submittedName>
        <fullName evidence="6">LysR family transcriptional regulator</fullName>
    </submittedName>
</protein>
<accession>A0ABY4S4R2</accession>
<dbReference type="PANTHER" id="PTHR30118:SF6">
    <property type="entry name" value="HTH-TYPE TRANSCRIPTIONAL REGULATOR LEUO"/>
    <property type="match status" value="1"/>
</dbReference>
<dbReference type="RefSeq" id="WP_250195272.1">
    <property type="nucleotide sequence ID" value="NZ_CP097635.1"/>
</dbReference>
<proteinExistence type="inferred from homology"/>
<evidence type="ECO:0000256" key="4">
    <source>
        <dbReference type="ARBA" id="ARBA00023163"/>
    </source>
</evidence>
<evidence type="ECO:0000313" key="7">
    <source>
        <dbReference type="Proteomes" id="UP001056201"/>
    </source>
</evidence>
<dbReference type="InterPro" id="IPR000847">
    <property type="entry name" value="LysR_HTH_N"/>
</dbReference>
<dbReference type="PRINTS" id="PR00039">
    <property type="entry name" value="HTHLYSR"/>
</dbReference>
<evidence type="ECO:0000256" key="1">
    <source>
        <dbReference type="ARBA" id="ARBA00009437"/>
    </source>
</evidence>
<evidence type="ECO:0000256" key="3">
    <source>
        <dbReference type="ARBA" id="ARBA00023125"/>
    </source>
</evidence>
<dbReference type="InterPro" id="IPR036388">
    <property type="entry name" value="WH-like_DNA-bd_sf"/>
</dbReference>
<dbReference type="Pfam" id="PF03466">
    <property type="entry name" value="LysR_substrate"/>
    <property type="match status" value="1"/>
</dbReference>
<reference evidence="6" key="1">
    <citation type="submission" date="2022-05" db="EMBL/GenBank/DDBJ databases">
        <title>An RpoN-dependent PEP-CTERM gene is involved in floc formation of an Aquincola tertiaricarbonis strain.</title>
        <authorList>
            <person name="Qiu D."/>
            <person name="Xia M."/>
        </authorList>
    </citation>
    <scope>NUCLEOTIDE SEQUENCE</scope>
    <source>
        <strain evidence="6">RN12</strain>
    </source>
</reference>
<organism evidence="6 7">
    <name type="scientific">Aquincola tertiaricarbonis</name>
    <dbReference type="NCBI Taxonomy" id="391953"/>
    <lineage>
        <taxon>Bacteria</taxon>
        <taxon>Pseudomonadati</taxon>
        <taxon>Pseudomonadota</taxon>
        <taxon>Betaproteobacteria</taxon>
        <taxon>Burkholderiales</taxon>
        <taxon>Sphaerotilaceae</taxon>
        <taxon>Aquincola</taxon>
    </lineage>
</organism>
<keyword evidence="3" id="KW-0238">DNA-binding</keyword>
<dbReference type="Pfam" id="PF00126">
    <property type="entry name" value="HTH_1"/>
    <property type="match status" value="1"/>
</dbReference>
<evidence type="ECO:0000256" key="2">
    <source>
        <dbReference type="ARBA" id="ARBA00023015"/>
    </source>
</evidence>
<dbReference type="InterPro" id="IPR005119">
    <property type="entry name" value="LysR_subst-bd"/>
</dbReference>
<dbReference type="SUPFAM" id="SSF46785">
    <property type="entry name" value="Winged helix' DNA-binding domain"/>
    <property type="match status" value="1"/>
</dbReference>
<comment type="similarity">
    <text evidence="1">Belongs to the LysR transcriptional regulatory family.</text>
</comment>
<name>A0ABY4S4R2_AQUTE</name>
<dbReference type="PANTHER" id="PTHR30118">
    <property type="entry name" value="HTH-TYPE TRANSCRIPTIONAL REGULATOR LEUO-RELATED"/>
    <property type="match status" value="1"/>
</dbReference>
<dbReference type="Proteomes" id="UP001056201">
    <property type="component" value="Chromosome 1"/>
</dbReference>
<evidence type="ECO:0000259" key="5">
    <source>
        <dbReference type="PROSITE" id="PS50931"/>
    </source>
</evidence>
<keyword evidence="7" id="KW-1185">Reference proteome</keyword>
<gene>
    <name evidence="6" type="ORF">MW290_14040</name>
</gene>
<sequence length="323" mass="36315">MRFNKLDLNLLVCLDALLTERSITRAAERVHLSQSAMSNALGRLRDYFEDDLLVQVGRQMEVTPRATVLCEAVRDVLVRIETSLSAQPEFDCTSTTREFKIFVSDYGMEVLMPEALALASRQRSRVRWRLLPHTPQPARALERGEADLLVVPKAYCSADHPTDTLFHDEFVCVVWKDSSHARLGVNAQRYANARHVAMQPLDADQPLFNHWFVQQCGIHRQVEVSTYSFAMLPALVVGTELIATVHACLARRVQPALPIVLLPMPVPMPATEMTMQWHKYRTRDPGLLWLRDLLRQAAGRIPHAVPACALPAAAPPLGMDPMV</sequence>
<dbReference type="Gene3D" id="3.40.190.10">
    <property type="entry name" value="Periplasmic binding protein-like II"/>
    <property type="match status" value="2"/>
</dbReference>
<keyword evidence="4" id="KW-0804">Transcription</keyword>